<accession>X0TA74</accession>
<gene>
    <name evidence="1" type="ORF">S01H1_25538</name>
</gene>
<protein>
    <submittedName>
        <fullName evidence="1">Uncharacterized protein</fullName>
    </submittedName>
</protein>
<sequence>MKRLIPLLVASAILFAIPVKAQTSHGPGRFSDVYLDNKQDLCLATANSDGKIVEGCGGDIDLTGDVNIKVLNGTKHASGYATSGDGTSGSRWAGWETELDIAERDSIYLSAGEFVLTETWDVPETMNITIQGDGPNSSVIYCDLTGAATTGTHDGGNGQATVLTDGGEDWTPDAFIGWTVVNITDGSSGTITDNDATTITTSAGIFNGTNDYWDNGDTFRIDAACINMDPA</sequence>
<proteinExistence type="predicted"/>
<dbReference type="EMBL" id="BARS01015434">
    <property type="protein sequence ID" value="GAF90413.1"/>
    <property type="molecule type" value="Genomic_DNA"/>
</dbReference>
<organism evidence="1">
    <name type="scientific">marine sediment metagenome</name>
    <dbReference type="NCBI Taxonomy" id="412755"/>
    <lineage>
        <taxon>unclassified sequences</taxon>
        <taxon>metagenomes</taxon>
        <taxon>ecological metagenomes</taxon>
    </lineage>
</organism>
<dbReference type="AlphaFoldDB" id="X0TA74"/>
<comment type="caution">
    <text evidence="1">The sequence shown here is derived from an EMBL/GenBank/DDBJ whole genome shotgun (WGS) entry which is preliminary data.</text>
</comment>
<name>X0TA74_9ZZZZ</name>
<evidence type="ECO:0000313" key="1">
    <source>
        <dbReference type="EMBL" id="GAF90413.1"/>
    </source>
</evidence>
<reference evidence="1" key="1">
    <citation type="journal article" date="2014" name="Front. Microbiol.">
        <title>High frequency of phylogenetically diverse reductive dehalogenase-homologous genes in deep subseafloor sedimentary metagenomes.</title>
        <authorList>
            <person name="Kawai M."/>
            <person name="Futagami T."/>
            <person name="Toyoda A."/>
            <person name="Takaki Y."/>
            <person name="Nishi S."/>
            <person name="Hori S."/>
            <person name="Arai W."/>
            <person name="Tsubouchi T."/>
            <person name="Morono Y."/>
            <person name="Uchiyama I."/>
            <person name="Ito T."/>
            <person name="Fujiyama A."/>
            <person name="Inagaki F."/>
            <person name="Takami H."/>
        </authorList>
    </citation>
    <scope>NUCLEOTIDE SEQUENCE</scope>
    <source>
        <strain evidence="1">Expedition CK06-06</strain>
    </source>
</reference>
<feature type="non-terminal residue" evidence="1">
    <location>
        <position position="231"/>
    </location>
</feature>